<name>A0A2I1M4K0_9BIFI</name>
<protein>
    <submittedName>
        <fullName evidence="1">Uncharacterized protein</fullName>
    </submittedName>
</protein>
<dbReference type="RefSeq" id="WP_049216782.1">
    <property type="nucleotide sequence ID" value="NZ_JVKN01000007.1"/>
</dbReference>
<evidence type="ECO:0000313" key="2">
    <source>
        <dbReference type="Proteomes" id="UP000242263"/>
    </source>
</evidence>
<reference evidence="1 2" key="1">
    <citation type="submission" date="2017-12" db="EMBL/GenBank/DDBJ databases">
        <title>Phylogenetic diversity of female urinary microbiome.</title>
        <authorList>
            <person name="Thomas-White K."/>
            <person name="Wolfe A.J."/>
        </authorList>
    </citation>
    <scope>NUCLEOTIDE SEQUENCE [LARGE SCALE GENOMIC DNA]</scope>
    <source>
        <strain evidence="1 2">UMB0064</strain>
    </source>
</reference>
<proteinExistence type="predicted"/>
<evidence type="ECO:0000313" key="1">
    <source>
        <dbReference type="EMBL" id="PKZ15050.1"/>
    </source>
</evidence>
<accession>A0A2I1M4K0</accession>
<organism evidence="1 2">
    <name type="scientific">Alloscardovia omnicolens</name>
    <dbReference type="NCBI Taxonomy" id="419015"/>
    <lineage>
        <taxon>Bacteria</taxon>
        <taxon>Bacillati</taxon>
        <taxon>Actinomycetota</taxon>
        <taxon>Actinomycetes</taxon>
        <taxon>Bifidobacteriales</taxon>
        <taxon>Bifidobacteriaceae</taxon>
        <taxon>Alloscardovia</taxon>
    </lineage>
</organism>
<sequence>MAKRKAVTFSDEWDFTHVSGVRAHVARLSRTATFRVTFSRTNGLELANGEYEIQTDSKYIPHSIVDRIIADDIAAAQRAHK</sequence>
<comment type="caution">
    <text evidence="1">The sequence shown here is derived from an EMBL/GenBank/DDBJ whole genome shotgun (WGS) entry which is preliminary data.</text>
</comment>
<dbReference type="EMBL" id="PKGU01000003">
    <property type="protein sequence ID" value="PKZ15050.1"/>
    <property type="molecule type" value="Genomic_DNA"/>
</dbReference>
<dbReference type="AlphaFoldDB" id="A0A2I1M4K0"/>
<dbReference type="Proteomes" id="UP000242263">
    <property type="component" value="Unassembled WGS sequence"/>
</dbReference>
<gene>
    <name evidence="1" type="ORF">CYJ32_06035</name>
</gene>